<sequence>MAKNEKAIVQVIAKENDTTAVMKEVHKASDIEENDIISIKLNEENSGEIDEIIMLGKVLAHEVEECSEKWDATVVQEAKSVARKITNNKYM</sequence>
<dbReference type="RefSeq" id="WP_055073064.1">
    <property type="nucleotide sequence ID" value="NZ_CP193929.1"/>
</dbReference>
<protein>
    <submittedName>
        <fullName evidence="1">Uncharacterized protein</fullName>
    </submittedName>
</protein>
<evidence type="ECO:0000313" key="2">
    <source>
        <dbReference type="Proteomes" id="UP000095553"/>
    </source>
</evidence>
<dbReference type="Proteomes" id="UP000095553">
    <property type="component" value="Unassembled WGS sequence"/>
</dbReference>
<reference evidence="1 2" key="1">
    <citation type="submission" date="2015-09" db="EMBL/GenBank/DDBJ databases">
        <authorList>
            <consortium name="Pathogen Informatics"/>
        </authorList>
    </citation>
    <scope>NUCLEOTIDE SEQUENCE [LARGE SCALE GENOMIC DNA]</scope>
    <source>
        <strain evidence="1 2">2789STDY5834959</strain>
    </source>
</reference>
<name>A0A173TLE2_ANAHA</name>
<organism evidence="1 2">
    <name type="scientific">Anaerostipes hadrus</name>
    <dbReference type="NCBI Taxonomy" id="649756"/>
    <lineage>
        <taxon>Bacteria</taxon>
        <taxon>Bacillati</taxon>
        <taxon>Bacillota</taxon>
        <taxon>Clostridia</taxon>
        <taxon>Lachnospirales</taxon>
        <taxon>Lachnospiraceae</taxon>
        <taxon>Anaerostipes</taxon>
    </lineage>
</organism>
<dbReference type="AlphaFoldDB" id="A0A173TLE2"/>
<accession>A0A173TLE2</accession>
<evidence type="ECO:0000313" key="1">
    <source>
        <dbReference type="EMBL" id="CUN02989.1"/>
    </source>
</evidence>
<proteinExistence type="predicted"/>
<gene>
    <name evidence="1" type="ORF">ERS852571_02084</name>
</gene>
<dbReference type="EMBL" id="CYXY01000012">
    <property type="protein sequence ID" value="CUN02989.1"/>
    <property type="molecule type" value="Genomic_DNA"/>
</dbReference>